<dbReference type="EMBL" id="DF968183">
    <property type="protein sequence ID" value="GAP45029.1"/>
    <property type="molecule type" value="Genomic_DNA"/>
</dbReference>
<feature type="domain" description="Alpha-L-glutamate ligase-related protein ATP-grasp" evidence="1">
    <location>
        <begin position="76"/>
        <end position="343"/>
    </location>
</feature>
<gene>
    <name evidence="2" type="ORF">TBC1_12845</name>
</gene>
<dbReference type="Gene3D" id="3.30.470.20">
    <property type="entry name" value="ATP-grasp fold, B domain"/>
    <property type="match status" value="1"/>
</dbReference>
<keyword evidence="3" id="KW-1185">Reference proteome</keyword>
<dbReference type="InterPro" id="IPR039523">
    <property type="entry name" value="RimK-rel_E_lig_ATP-grasp"/>
</dbReference>
<protein>
    <submittedName>
        <fullName evidence="2">Sugar-transfer associated ATP-grasp</fullName>
    </submittedName>
</protein>
<evidence type="ECO:0000259" key="1">
    <source>
        <dbReference type="Pfam" id="PF14397"/>
    </source>
</evidence>
<organism evidence="2">
    <name type="scientific">Lentimicrobium saccharophilum</name>
    <dbReference type="NCBI Taxonomy" id="1678841"/>
    <lineage>
        <taxon>Bacteria</taxon>
        <taxon>Pseudomonadati</taxon>
        <taxon>Bacteroidota</taxon>
        <taxon>Bacteroidia</taxon>
        <taxon>Bacteroidales</taxon>
        <taxon>Lentimicrobiaceae</taxon>
        <taxon>Lentimicrobium</taxon>
    </lineage>
</organism>
<name>A0A0S7BVP9_9BACT</name>
<proteinExistence type="predicted"/>
<dbReference type="AlphaFoldDB" id="A0A0S7BVP9"/>
<evidence type="ECO:0000313" key="3">
    <source>
        <dbReference type="Proteomes" id="UP000053091"/>
    </source>
</evidence>
<dbReference type="Pfam" id="PF14397">
    <property type="entry name" value="ATPgrasp_ST"/>
    <property type="match status" value="1"/>
</dbReference>
<dbReference type="OrthoDB" id="6315394at2"/>
<dbReference type="STRING" id="1678841.TBC1_12845"/>
<accession>A0A0S7BVP9</accession>
<dbReference type="RefSeq" id="WP_062045072.1">
    <property type="nucleotide sequence ID" value="NZ_DF968183.1"/>
</dbReference>
<evidence type="ECO:0000313" key="2">
    <source>
        <dbReference type="EMBL" id="GAP45029.1"/>
    </source>
</evidence>
<dbReference type="Proteomes" id="UP000053091">
    <property type="component" value="Unassembled WGS sequence"/>
</dbReference>
<sequence length="360" mass="41097">MSKRTLVSKMEDFFSIVLKDPDRKSMPLIIREYAGFLVSKPSVAEQYFPKFLYRKGVDNCKDYLMTPAIQQKCWALNDPNYYSLLDNKYLFERFCNQHQISIHPSIAQSYNSLVLIDNRVLQINSPEEFLGVIELLTAKLVASEFIFIKKMHGSGGGSNIFKVSFSSLKRDKVELEKVYNAVIRSDFIFQEQLQQHEAINRLNPYCVNTLRIETFTNRHKVSRIMSGNIRIGLNKAHVDNVSKGGAFVGVDMEKGVLREEAFSDFTHGRGKTHRVHPETGLLFRDYPLPYFKEIVSLVESAASITPGLRIIGWDVAITDKGPVLIEANEQPSLMFAEIGQKGMIKNPVFMEMYNEVTGKY</sequence>
<dbReference type="SUPFAM" id="SSF56059">
    <property type="entry name" value="Glutathione synthetase ATP-binding domain-like"/>
    <property type="match status" value="1"/>
</dbReference>
<reference evidence="2" key="1">
    <citation type="journal article" date="2015" name="Genome Announc.">
        <title>Draft Genome Sequence of Bacteroidales Strain TBC1, a Novel Isolate from a Methanogenic Wastewater Treatment System.</title>
        <authorList>
            <person name="Tourlousse D.M."/>
            <person name="Matsuura N."/>
            <person name="Sun L."/>
            <person name="Toyonaga M."/>
            <person name="Kuroda K."/>
            <person name="Ohashi A."/>
            <person name="Cruz R."/>
            <person name="Yamaguchi T."/>
            <person name="Sekiguchi Y."/>
        </authorList>
    </citation>
    <scope>NUCLEOTIDE SEQUENCE [LARGE SCALE GENOMIC DNA]</scope>
    <source>
        <strain evidence="2">TBC1</strain>
    </source>
</reference>